<reference evidence="1" key="1">
    <citation type="submission" date="2014-09" db="EMBL/GenBank/DDBJ databases">
        <authorList>
            <person name="Magalhaes I.L.F."/>
            <person name="Oliveira U."/>
            <person name="Santos F.R."/>
            <person name="Vidigal T.H.D.A."/>
            <person name="Brescovit A.D."/>
            <person name="Santos A.J."/>
        </authorList>
    </citation>
    <scope>NUCLEOTIDE SEQUENCE</scope>
    <source>
        <tissue evidence="1">Shoot tissue taken approximately 20 cm above the soil surface</tissue>
    </source>
</reference>
<accession>A0A0A9GA52</accession>
<proteinExistence type="predicted"/>
<dbReference type="EMBL" id="GBRH01178470">
    <property type="protein sequence ID" value="JAE19426.1"/>
    <property type="molecule type" value="Transcribed_RNA"/>
</dbReference>
<name>A0A0A9GA52_ARUDO</name>
<reference evidence="1" key="2">
    <citation type="journal article" date="2015" name="Data Brief">
        <title>Shoot transcriptome of the giant reed, Arundo donax.</title>
        <authorList>
            <person name="Barrero R.A."/>
            <person name="Guerrero F.D."/>
            <person name="Moolhuijzen P."/>
            <person name="Goolsby J.A."/>
            <person name="Tidwell J."/>
            <person name="Bellgard S.E."/>
            <person name="Bellgard M.I."/>
        </authorList>
    </citation>
    <scope>NUCLEOTIDE SEQUENCE</scope>
    <source>
        <tissue evidence="1">Shoot tissue taken approximately 20 cm above the soil surface</tissue>
    </source>
</reference>
<dbReference type="AlphaFoldDB" id="A0A0A9GA52"/>
<sequence>MLAMDGSIKAYVGADGVEAAAGAAEEGDDFARRGPEMSARLLPVRPITIVNVSCDLERGHGLVIVGAGELLDILM</sequence>
<protein>
    <submittedName>
        <fullName evidence="1">Uncharacterized protein</fullName>
    </submittedName>
</protein>
<evidence type="ECO:0000313" key="1">
    <source>
        <dbReference type="EMBL" id="JAE19426.1"/>
    </source>
</evidence>
<organism evidence="1">
    <name type="scientific">Arundo donax</name>
    <name type="common">Giant reed</name>
    <name type="synonym">Donax arundinaceus</name>
    <dbReference type="NCBI Taxonomy" id="35708"/>
    <lineage>
        <taxon>Eukaryota</taxon>
        <taxon>Viridiplantae</taxon>
        <taxon>Streptophyta</taxon>
        <taxon>Embryophyta</taxon>
        <taxon>Tracheophyta</taxon>
        <taxon>Spermatophyta</taxon>
        <taxon>Magnoliopsida</taxon>
        <taxon>Liliopsida</taxon>
        <taxon>Poales</taxon>
        <taxon>Poaceae</taxon>
        <taxon>PACMAD clade</taxon>
        <taxon>Arundinoideae</taxon>
        <taxon>Arundineae</taxon>
        <taxon>Arundo</taxon>
    </lineage>
</organism>